<dbReference type="Gene3D" id="2.60.40.10">
    <property type="entry name" value="Immunoglobulins"/>
    <property type="match status" value="1"/>
</dbReference>
<evidence type="ECO:0000313" key="3">
    <source>
        <dbReference type="Ensembl" id="ENSORLP00015022692.1"/>
    </source>
</evidence>
<evidence type="ECO:0000313" key="4">
    <source>
        <dbReference type="Proteomes" id="UP000265200"/>
    </source>
</evidence>
<accession>A0A3P9IRZ1</accession>
<dbReference type="Pfam" id="PF07686">
    <property type="entry name" value="V-set"/>
    <property type="match status" value="1"/>
</dbReference>
<dbReference type="Proteomes" id="UP000265200">
    <property type="component" value="Chromosome 24"/>
</dbReference>
<dbReference type="InterPro" id="IPR013783">
    <property type="entry name" value="Ig-like_fold"/>
</dbReference>
<feature type="transmembrane region" description="Helical" evidence="1">
    <location>
        <begin position="148"/>
        <end position="173"/>
    </location>
</feature>
<dbReference type="PANTHER" id="PTHR11422:SF5">
    <property type="entry name" value="DIVERSE IMMUNOGLOBULIN DOMAIN-CONTAINING PROTEIN 1.1 ISOFORM X1-RELATED"/>
    <property type="match status" value="1"/>
</dbReference>
<dbReference type="InterPro" id="IPR007110">
    <property type="entry name" value="Ig-like_dom"/>
</dbReference>
<evidence type="ECO:0000259" key="2">
    <source>
        <dbReference type="PROSITE" id="PS50835"/>
    </source>
</evidence>
<organism evidence="3 4">
    <name type="scientific">Oryzias latipes</name>
    <name type="common">Japanese rice fish</name>
    <name type="synonym">Japanese killifish</name>
    <dbReference type="NCBI Taxonomy" id="8090"/>
    <lineage>
        <taxon>Eukaryota</taxon>
        <taxon>Metazoa</taxon>
        <taxon>Chordata</taxon>
        <taxon>Craniata</taxon>
        <taxon>Vertebrata</taxon>
        <taxon>Euteleostomi</taxon>
        <taxon>Actinopterygii</taxon>
        <taxon>Neopterygii</taxon>
        <taxon>Teleostei</taxon>
        <taxon>Neoteleostei</taxon>
        <taxon>Acanthomorphata</taxon>
        <taxon>Ovalentaria</taxon>
        <taxon>Atherinomorphae</taxon>
        <taxon>Beloniformes</taxon>
        <taxon>Adrianichthyidae</taxon>
        <taxon>Oryziinae</taxon>
        <taxon>Oryzias</taxon>
    </lineage>
</organism>
<dbReference type="PANTHER" id="PTHR11422">
    <property type="entry name" value="T-CELL SURFACE GLYCOPROTEIN CD4"/>
    <property type="match status" value="1"/>
</dbReference>
<reference evidence="3" key="3">
    <citation type="submission" date="2025-08" db="UniProtKB">
        <authorList>
            <consortium name="Ensembl"/>
        </authorList>
    </citation>
    <scope>IDENTIFICATION</scope>
    <source>
        <strain evidence="3">HSOK</strain>
    </source>
</reference>
<dbReference type="InterPro" id="IPR003599">
    <property type="entry name" value="Ig_sub"/>
</dbReference>
<dbReference type="SUPFAM" id="SSF48726">
    <property type="entry name" value="Immunoglobulin"/>
    <property type="match status" value="1"/>
</dbReference>
<dbReference type="AlphaFoldDB" id="A0A3P9IRZ1"/>
<reference evidence="3" key="4">
    <citation type="submission" date="2025-09" db="UniProtKB">
        <authorList>
            <consortium name="Ensembl"/>
        </authorList>
    </citation>
    <scope>IDENTIFICATION</scope>
    <source>
        <strain evidence="3">HSOK</strain>
    </source>
</reference>
<keyword evidence="1" id="KW-0472">Membrane</keyword>
<dbReference type="SMART" id="SM00409">
    <property type="entry name" value="IG"/>
    <property type="match status" value="1"/>
</dbReference>
<keyword evidence="1" id="KW-0812">Transmembrane</keyword>
<keyword evidence="1" id="KW-1133">Transmembrane helix</keyword>
<reference key="1">
    <citation type="journal article" date="2007" name="Nature">
        <title>The medaka draft genome and insights into vertebrate genome evolution.</title>
        <authorList>
            <person name="Kasahara M."/>
            <person name="Naruse K."/>
            <person name="Sasaki S."/>
            <person name="Nakatani Y."/>
            <person name="Qu W."/>
            <person name="Ahsan B."/>
            <person name="Yamada T."/>
            <person name="Nagayasu Y."/>
            <person name="Doi K."/>
            <person name="Kasai Y."/>
            <person name="Jindo T."/>
            <person name="Kobayashi D."/>
            <person name="Shimada A."/>
            <person name="Toyoda A."/>
            <person name="Kuroki Y."/>
            <person name="Fujiyama A."/>
            <person name="Sasaki T."/>
            <person name="Shimizu A."/>
            <person name="Asakawa S."/>
            <person name="Shimizu N."/>
            <person name="Hashimoto S."/>
            <person name="Yang J."/>
            <person name="Lee Y."/>
            <person name="Matsushima K."/>
            <person name="Sugano S."/>
            <person name="Sakaizumi M."/>
            <person name="Narita T."/>
            <person name="Ohishi K."/>
            <person name="Haga S."/>
            <person name="Ohta F."/>
            <person name="Nomoto H."/>
            <person name="Nogata K."/>
            <person name="Morishita T."/>
            <person name="Endo T."/>
            <person name="Shin-I T."/>
            <person name="Takeda H."/>
            <person name="Morishita S."/>
            <person name="Kohara Y."/>
        </authorList>
    </citation>
    <scope>NUCLEOTIDE SEQUENCE [LARGE SCALE GENOMIC DNA]</scope>
    <source>
        <strain>Hd-rR</strain>
    </source>
</reference>
<reference evidence="3 4" key="2">
    <citation type="submission" date="2017-04" db="EMBL/GenBank/DDBJ databases">
        <title>CpG methylation of centromeres and impact of large insertions on vertebrate speciation.</title>
        <authorList>
            <person name="Ichikawa K."/>
            <person name="Yoshimura J."/>
            <person name="Morishita S."/>
        </authorList>
    </citation>
    <scope>NUCLEOTIDE SEQUENCE</scope>
    <source>
        <strain evidence="3 4">HSOK</strain>
    </source>
</reference>
<feature type="domain" description="Ig-like" evidence="2">
    <location>
        <begin position="50"/>
        <end position="123"/>
    </location>
</feature>
<name>A0A3P9IRZ1_ORYLA</name>
<protein>
    <recommendedName>
        <fullName evidence="2">Ig-like domain-containing protein</fullName>
    </recommendedName>
</protein>
<proteinExistence type="predicted"/>
<dbReference type="InterPro" id="IPR036179">
    <property type="entry name" value="Ig-like_dom_sf"/>
</dbReference>
<dbReference type="InterPro" id="IPR013106">
    <property type="entry name" value="Ig_V-set"/>
</dbReference>
<evidence type="ECO:0000256" key="1">
    <source>
        <dbReference type="SAM" id="Phobius"/>
    </source>
</evidence>
<dbReference type="Ensembl" id="ENSORLT00015012379.1">
    <property type="protein sequence ID" value="ENSORLP00015022692.1"/>
    <property type="gene ID" value="ENSORLG00015002244.1"/>
</dbReference>
<sequence length="196" mass="22377">MNTGPGGRGRRADRGTMRYYFCDSDCNFLFLLLSSAGFSFKLETHYKRVGEDVYLPCNVDRSSDQFYDVNWFFYRPGKDHSKQISCKENVVQNSVGDSKISVSSDCSLLIRNITDEDADLYVCWPRNNPHNDLMLVNILSADLSGHNFIIIVGAVVKVVLIFLGVVAALVYMYRKRTKENENQRTRTSIFTLLCNK</sequence>
<dbReference type="PROSITE" id="PS50835">
    <property type="entry name" value="IG_LIKE"/>
    <property type="match status" value="1"/>
</dbReference>